<evidence type="ECO:0000313" key="2">
    <source>
        <dbReference type="EMBL" id="CAF1516447.1"/>
    </source>
</evidence>
<protein>
    <submittedName>
        <fullName evidence="2">Uncharacterized protein</fullName>
    </submittedName>
</protein>
<sequence>SDESENDEDWETVGFKKVNKIQKRKTTATPTLDAEPQQSTYSDERNNQLNLPPFKIEFENQQKPTEIQVLNDLVKQNNKLNISTAFYSTYIQSKNVLVLFANNSSIL</sequence>
<evidence type="ECO:0000313" key="3">
    <source>
        <dbReference type="Proteomes" id="UP000663864"/>
    </source>
</evidence>
<reference evidence="2" key="1">
    <citation type="submission" date="2021-02" db="EMBL/GenBank/DDBJ databases">
        <authorList>
            <person name="Nowell W R."/>
        </authorList>
    </citation>
    <scope>NUCLEOTIDE SEQUENCE</scope>
</reference>
<proteinExistence type="predicted"/>
<comment type="caution">
    <text evidence="2">The sequence shown here is derived from an EMBL/GenBank/DDBJ whole genome shotgun (WGS) entry which is preliminary data.</text>
</comment>
<gene>
    <name evidence="2" type="ORF">ZHD862_LOCUS38171</name>
</gene>
<dbReference type="AlphaFoldDB" id="A0A815UI18"/>
<feature type="region of interest" description="Disordered" evidence="1">
    <location>
        <begin position="21"/>
        <end position="48"/>
    </location>
</feature>
<accession>A0A815UI18</accession>
<name>A0A815UI18_9BILA</name>
<organism evidence="2 3">
    <name type="scientific">Rotaria sordida</name>
    <dbReference type="NCBI Taxonomy" id="392033"/>
    <lineage>
        <taxon>Eukaryota</taxon>
        <taxon>Metazoa</taxon>
        <taxon>Spiralia</taxon>
        <taxon>Gnathifera</taxon>
        <taxon>Rotifera</taxon>
        <taxon>Eurotatoria</taxon>
        <taxon>Bdelloidea</taxon>
        <taxon>Philodinida</taxon>
        <taxon>Philodinidae</taxon>
        <taxon>Rotaria</taxon>
    </lineage>
</organism>
<evidence type="ECO:0000256" key="1">
    <source>
        <dbReference type="SAM" id="MobiDB-lite"/>
    </source>
</evidence>
<dbReference type="Proteomes" id="UP000663864">
    <property type="component" value="Unassembled WGS sequence"/>
</dbReference>
<feature type="non-terminal residue" evidence="2">
    <location>
        <position position="1"/>
    </location>
</feature>
<dbReference type="EMBL" id="CAJNOT010008251">
    <property type="protein sequence ID" value="CAF1516447.1"/>
    <property type="molecule type" value="Genomic_DNA"/>
</dbReference>